<dbReference type="InterPro" id="IPR007361">
    <property type="entry name" value="DUF427"/>
</dbReference>
<dbReference type="EMBL" id="NJET01000107">
    <property type="protein sequence ID" value="PHH61334.1"/>
    <property type="molecule type" value="Genomic_DNA"/>
</dbReference>
<dbReference type="OrthoDB" id="18996at2759"/>
<dbReference type="Gene3D" id="2.170.150.40">
    <property type="entry name" value="Domain of unknown function (DUF427)"/>
    <property type="match status" value="1"/>
</dbReference>
<evidence type="ECO:0000313" key="2">
    <source>
        <dbReference type="EMBL" id="PHH61334.1"/>
    </source>
</evidence>
<organism evidence="2 3">
    <name type="scientific">Ophiocordyceps australis</name>
    <dbReference type="NCBI Taxonomy" id="1399860"/>
    <lineage>
        <taxon>Eukaryota</taxon>
        <taxon>Fungi</taxon>
        <taxon>Dikarya</taxon>
        <taxon>Ascomycota</taxon>
        <taxon>Pezizomycotina</taxon>
        <taxon>Sordariomycetes</taxon>
        <taxon>Hypocreomycetidae</taxon>
        <taxon>Hypocreales</taxon>
        <taxon>Ophiocordycipitaceae</taxon>
        <taxon>Ophiocordyceps</taxon>
    </lineage>
</organism>
<evidence type="ECO:0000259" key="1">
    <source>
        <dbReference type="Pfam" id="PF04248"/>
    </source>
</evidence>
<dbReference type="STRING" id="1399860.A0A2C5Y2Z5"/>
<accession>A0A2C5Y2Z5</accession>
<dbReference type="InterPro" id="IPR038694">
    <property type="entry name" value="DUF427_sf"/>
</dbReference>
<reference evidence="2 3" key="1">
    <citation type="submission" date="2017-06" db="EMBL/GenBank/DDBJ databases">
        <title>Ant-infecting Ophiocordyceps genomes reveal a high diversity of potential behavioral manipulation genes and a possible major role for enterotoxins.</title>
        <authorList>
            <person name="De Bekker C."/>
            <person name="Evans H.C."/>
            <person name="Brachmann A."/>
            <person name="Hughes D.P."/>
        </authorList>
    </citation>
    <scope>NUCLEOTIDE SEQUENCE [LARGE SCALE GENOMIC DNA]</scope>
    <source>
        <strain evidence="2 3">Map64</strain>
    </source>
</reference>
<dbReference type="AlphaFoldDB" id="A0A2C5Y2Z5"/>
<proteinExistence type="predicted"/>
<dbReference type="Proteomes" id="UP000226192">
    <property type="component" value="Unassembled WGS sequence"/>
</dbReference>
<comment type="caution">
    <text evidence="2">The sequence shown here is derived from an EMBL/GenBank/DDBJ whole genome shotgun (WGS) entry which is preliminary data.</text>
</comment>
<name>A0A2C5Y2Z5_9HYPO</name>
<gene>
    <name evidence="2" type="ORF">CDD81_468</name>
</gene>
<dbReference type="PANTHER" id="PTHR43058:SF1">
    <property type="entry name" value="DUF427 DOMAIN-CONTAINING PROTEIN"/>
    <property type="match status" value="1"/>
</dbReference>
<dbReference type="PANTHER" id="PTHR43058">
    <property type="entry name" value="SLR0655 PROTEIN"/>
    <property type="match status" value="1"/>
</dbReference>
<sequence>MADGAKLNVQSFPRPPLLEKTPRHIRITYHGAEIVDTRDAYWVLETHHPPTYYIPRSAVKLKLTPTSRRTVCEWKGAATYYTARITDDEELATDLVWSYEEPTKTFAALRGHVALRADGPWECSVDGQRVEAQPGGFYGGWVTPDVEGVVKGRRGNWDPQV</sequence>
<protein>
    <recommendedName>
        <fullName evidence="1">DUF427 domain-containing protein</fullName>
    </recommendedName>
</protein>
<keyword evidence="3" id="KW-1185">Reference proteome</keyword>
<feature type="domain" description="DUF427" evidence="1">
    <location>
        <begin position="25"/>
        <end position="116"/>
    </location>
</feature>
<dbReference type="Pfam" id="PF04248">
    <property type="entry name" value="NTP_transf_9"/>
    <property type="match status" value="1"/>
</dbReference>
<evidence type="ECO:0000313" key="3">
    <source>
        <dbReference type="Proteomes" id="UP000226192"/>
    </source>
</evidence>